<dbReference type="Proteomes" id="UP000430508">
    <property type="component" value="Chromosome"/>
</dbReference>
<dbReference type="AlphaFoldDB" id="A0A857DFC2"/>
<feature type="transmembrane region" description="Helical" evidence="1">
    <location>
        <begin position="6"/>
        <end position="28"/>
    </location>
</feature>
<accession>A0A857DFC2</accession>
<evidence type="ECO:0000313" key="3">
    <source>
        <dbReference type="Proteomes" id="UP000430508"/>
    </source>
</evidence>
<keyword evidence="1" id="KW-0472">Membrane</keyword>
<dbReference type="EMBL" id="CP046996">
    <property type="protein sequence ID" value="QGZ99983.1"/>
    <property type="molecule type" value="Genomic_DNA"/>
</dbReference>
<evidence type="ECO:0000313" key="2">
    <source>
        <dbReference type="EMBL" id="QGZ99983.1"/>
    </source>
</evidence>
<dbReference type="RefSeq" id="WP_068883484.1">
    <property type="nucleotide sequence ID" value="NZ_CP046996.1"/>
</dbReference>
<name>A0A857DFC2_9FIRM</name>
<protein>
    <submittedName>
        <fullName evidence="2">Uncharacterized protein</fullName>
    </submittedName>
</protein>
<organism evidence="2 3">
    <name type="scientific">Dehalobacter restrictus</name>
    <dbReference type="NCBI Taxonomy" id="55583"/>
    <lineage>
        <taxon>Bacteria</taxon>
        <taxon>Bacillati</taxon>
        <taxon>Bacillota</taxon>
        <taxon>Clostridia</taxon>
        <taxon>Eubacteriales</taxon>
        <taxon>Desulfitobacteriaceae</taxon>
        <taxon>Dehalobacter</taxon>
    </lineage>
</organism>
<reference evidence="2 3" key="1">
    <citation type="submission" date="2019-12" db="EMBL/GenBank/DDBJ databases">
        <title>Sequence classification of anaerobic respiratory reductive dehalogenases: First we see many, then we see few.</title>
        <authorList>
            <person name="Molenda O."/>
            <person name="Puentes Jacome L.A."/>
            <person name="Cao X."/>
            <person name="Nesbo C.L."/>
            <person name="Tang S."/>
            <person name="Morson N."/>
            <person name="Patron J."/>
            <person name="Lomheim L."/>
            <person name="Wishart D.S."/>
            <person name="Edwards E.A."/>
        </authorList>
    </citation>
    <scope>NUCLEOTIDE SEQUENCE [LARGE SCALE GENOMIC DNA]</scope>
    <source>
        <strain evidence="2 3">12DCA</strain>
    </source>
</reference>
<sequence>MLQDLFGNIGAIIFPILVVACVVALVYIKKKAASKAKQEMTERGIFAELAGTHWYGLPANENAKVFIDLSNDGIAFRAKNGNDILSITKEQIIAISSRSEKEIISSITKGTTKGGVGAAAVGGALLGPAGLVAGAVVGKKRNQSETKNKTKNHLYFVLKSNTQYGEIALEVKSKSKLRHFVDMCNSALLR</sequence>
<keyword evidence="1" id="KW-0812">Transmembrane</keyword>
<keyword evidence="1" id="KW-1133">Transmembrane helix</keyword>
<gene>
    <name evidence="2" type="ORF">GQ588_04640</name>
</gene>
<evidence type="ECO:0000256" key="1">
    <source>
        <dbReference type="SAM" id="Phobius"/>
    </source>
</evidence>
<proteinExistence type="predicted"/>